<dbReference type="KEGG" id="soy:115879168"/>
<evidence type="ECO:0000256" key="5">
    <source>
        <dbReference type="ARBA" id="ARBA00023136"/>
    </source>
</evidence>
<keyword evidence="10" id="KW-1185">Reference proteome</keyword>
<feature type="signal peptide" evidence="9">
    <location>
        <begin position="1"/>
        <end position="23"/>
    </location>
</feature>
<dbReference type="AlphaFoldDB" id="A0A6J2XKA2"/>
<feature type="compositionally biased region" description="Polar residues" evidence="7">
    <location>
        <begin position="973"/>
        <end position="982"/>
    </location>
</feature>
<feature type="transmembrane region" description="Helical" evidence="8">
    <location>
        <begin position="547"/>
        <end position="567"/>
    </location>
</feature>
<feature type="transmembrane region" description="Helical" evidence="8">
    <location>
        <begin position="505"/>
        <end position="535"/>
    </location>
</feature>
<feature type="transmembrane region" description="Helical" evidence="8">
    <location>
        <begin position="849"/>
        <end position="871"/>
    </location>
</feature>
<feature type="chain" id="PRO_5026927624" evidence="9">
    <location>
        <begin position="24"/>
        <end position="1010"/>
    </location>
</feature>
<dbReference type="RefSeq" id="XP_030751717.1">
    <property type="nucleotide sequence ID" value="XM_030895857.1"/>
</dbReference>
<reference evidence="11" key="1">
    <citation type="submission" date="2025-08" db="UniProtKB">
        <authorList>
            <consortium name="RefSeq"/>
        </authorList>
    </citation>
    <scope>IDENTIFICATION</scope>
    <source>
        <tissue evidence="11">Gonads</tissue>
    </source>
</reference>
<evidence type="ECO:0000256" key="4">
    <source>
        <dbReference type="ARBA" id="ARBA00022989"/>
    </source>
</evidence>
<dbReference type="GeneID" id="115879168"/>
<dbReference type="PANTHER" id="PTHR22730">
    <property type="entry name" value="PROMININ PROM PROTEIN"/>
    <property type="match status" value="1"/>
</dbReference>
<dbReference type="OrthoDB" id="8188647at2759"/>
<feature type="transmembrane region" description="Helical" evidence="8">
    <location>
        <begin position="182"/>
        <end position="210"/>
    </location>
</feature>
<feature type="region of interest" description="Disordered" evidence="7">
    <location>
        <begin position="88"/>
        <end position="112"/>
    </location>
</feature>
<evidence type="ECO:0000256" key="6">
    <source>
        <dbReference type="ARBA" id="ARBA00023180"/>
    </source>
</evidence>
<keyword evidence="9" id="KW-0732">Signal</keyword>
<accession>A0A6J2XKA2</accession>
<evidence type="ECO:0000256" key="2">
    <source>
        <dbReference type="ARBA" id="ARBA00006058"/>
    </source>
</evidence>
<protein>
    <submittedName>
        <fullName evidence="11">Prominin-2</fullName>
    </submittedName>
</protein>
<keyword evidence="6" id="KW-0325">Glycoprotein</keyword>
<evidence type="ECO:0000256" key="7">
    <source>
        <dbReference type="SAM" id="MobiDB-lite"/>
    </source>
</evidence>
<evidence type="ECO:0000256" key="3">
    <source>
        <dbReference type="ARBA" id="ARBA00022692"/>
    </source>
</evidence>
<proteinExistence type="inferred from homology"/>
<dbReference type="InParanoid" id="A0A6J2XKA2"/>
<feature type="transmembrane region" description="Helical" evidence="8">
    <location>
        <begin position="237"/>
        <end position="258"/>
    </location>
</feature>
<comment type="similarity">
    <text evidence="2">Belongs to the prominin family.</text>
</comment>
<comment type="subcellular location">
    <subcellularLocation>
        <location evidence="1">Membrane</location>
        <topology evidence="1">Multi-pass membrane protein</topology>
    </subcellularLocation>
</comment>
<evidence type="ECO:0000313" key="10">
    <source>
        <dbReference type="Proteomes" id="UP000504635"/>
    </source>
</evidence>
<dbReference type="PANTHER" id="PTHR22730:SF1">
    <property type="entry name" value="PROMININ-LIKE PROTEIN"/>
    <property type="match status" value="1"/>
</dbReference>
<dbReference type="Proteomes" id="UP000504635">
    <property type="component" value="Unplaced"/>
</dbReference>
<evidence type="ECO:0000256" key="9">
    <source>
        <dbReference type="SAM" id="SignalP"/>
    </source>
</evidence>
<feature type="compositionally biased region" description="Low complexity" evidence="7">
    <location>
        <begin position="992"/>
        <end position="1010"/>
    </location>
</feature>
<organism evidence="10 11">
    <name type="scientific">Sitophilus oryzae</name>
    <name type="common">Rice weevil</name>
    <name type="synonym">Curculio oryzae</name>
    <dbReference type="NCBI Taxonomy" id="7048"/>
    <lineage>
        <taxon>Eukaryota</taxon>
        <taxon>Metazoa</taxon>
        <taxon>Ecdysozoa</taxon>
        <taxon>Arthropoda</taxon>
        <taxon>Hexapoda</taxon>
        <taxon>Insecta</taxon>
        <taxon>Pterygota</taxon>
        <taxon>Neoptera</taxon>
        <taxon>Endopterygota</taxon>
        <taxon>Coleoptera</taxon>
        <taxon>Polyphaga</taxon>
        <taxon>Cucujiformia</taxon>
        <taxon>Curculionidae</taxon>
        <taxon>Dryophthorinae</taxon>
        <taxon>Sitophilus</taxon>
    </lineage>
</organism>
<gene>
    <name evidence="11" type="primary">LOC115879168</name>
</gene>
<name>A0A6J2XKA2_SITOR</name>
<dbReference type="InterPro" id="IPR008795">
    <property type="entry name" value="Prominin"/>
</dbReference>
<dbReference type="GO" id="GO:0016020">
    <property type="term" value="C:membrane"/>
    <property type="evidence" value="ECO:0007669"/>
    <property type="project" value="UniProtKB-SubCell"/>
</dbReference>
<sequence>MNMLFFVERFFAIYLFWSSVVSGNLEDQKAIDKRDKGSLGDLTESNFSNLTSKCSDEAEARIRICDGTAGDGCQIKICGDLGPVSSTPTPVNSLNDKSKSQYNASMTSSKSTADSGLKFLDIPTGDELKIKDLHLEEEYFIFQAFSGLMGYLFPEAFPMGLLKDALKSKFSFSLFFFEVLQLEVALLVWIAFWAALVLALPVGVAVSLCAPSKGRRFSNDLSEGSQAGKRSWTEKSFVCLLHVLLLIVLFPAGLILAANEQIARSISAVPIQTIYDDLAVFVRNAHMQMAFVSTSSADIAFETIRKDLEDIDLLLGEAYQQELSTETGIDHALIGLEELKSAVARTTSVVSDLLIDCEVVSRTGEILQDKLQEMSRQLIAIQQQCNAKDRPLCFTLQFSGFDLSLPVKNLTLDTKIQQLVRMNKERNLNSSIEESRRAFLAIPDQVAIEMSPYVADIKALLNKKRADVYKSTQNLDTLAKTLADDLNASQTKVSAFTEDVIRWDLWRWLIVLGVTAVVALTWGVLICGAPCGCGLTTKTIPLFHSGVGLSCCVCVILWALGTISLLIGGHSKAFLCNPLYQSPYFETLSELLDANGVLYGEDGFFETISTKNGTVLVAEVLRSCQRDQTIYKPFHLKNHFDIEALLNYKNWEDLEEIFENMTHAKTDADIISSELQVNLQVLSTLTSTNFTAHRIRISTPTTKRDLGSFADQINTVARQINDPVNARKFDNLAFSVRKLAQNELQKLNEARGRILYKVTTLEVVLPPLNRRVNQSLSHLKTIRFFLDNRAWQIAQTTRRRFLGKIENYLRDLYRHVAAAVAKEIGKCRPLWQIFHAGRFSICKLIADPLNGIAVCCYFLILLFIAITPIVIKLIDYYKEDQDEDIITSILHRRSTQEERIWGGAIQESPENQPTDEERPTTSWTSPSVREKQEHRVPQPPKLPSVSSQVHKPRVPHTSAVRRTRSPKQRSGGKLSTLTSRITGSRHLTEQMPAISRARTPRRSTTPRSWM</sequence>
<evidence type="ECO:0000256" key="8">
    <source>
        <dbReference type="SAM" id="Phobius"/>
    </source>
</evidence>
<keyword evidence="3 8" id="KW-0812">Transmembrane</keyword>
<feature type="region of interest" description="Disordered" evidence="7">
    <location>
        <begin position="900"/>
        <end position="1010"/>
    </location>
</feature>
<evidence type="ECO:0000313" key="11">
    <source>
        <dbReference type="RefSeq" id="XP_030751717.1"/>
    </source>
</evidence>
<keyword evidence="4 8" id="KW-1133">Transmembrane helix</keyword>
<feature type="compositionally biased region" description="Basic residues" evidence="7">
    <location>
        <begin position="950"/>
        <end position="967"/>
    </location>
</feature>
<evidence type="ECO:0000256" key="1">
    <source>
        <dbReference type="ARBA" id="ARBA00004141"/>
    </source>
</evidence>
<keyword evidence="5 8" id="KW-0472">Membrane</keyword>
<dbReference type="Pfam" id="PF05478">
    <property type="entry name" value="Prominin"/>
    <property type="match status" value="1"/>
</dbReference>